<keyword evidence="3" id="KW-0812">Transmembrane</keyword>
<keyword evidence="5" id="KW-1185">Reference proteome</keyword>
<reference evidence="5" key="1">
    <citation type="journal article" date="2019" name="Int. J. Syst. Evol. Microbiol.">
        <title>The Global Catalogue of Microorganisms (GCM) 10K type strain sequencing project: providing services to taxonomists for standard genome sequencing and annotation.</title>
        <authorList>
            <consortium name="The Broad Institute Genomics Platform"/>
            <consortium name="The Broad Institute Genome Sequencing Center for Infectious Disease"/>
            <person name="Wu L."/>
            <person name="Ma J."/>
        </authorList>
    </citation>
    <scope>NUCLEOTIDE SEQUENCE [LARGE SCALE GENOMIC DNA]</scope>
    <source>
        <strain evidence="5">CGMCC 4.7676</strain>
    </source>
</reference>
<accession>A0ABV7P4K7</accession>
<keyword evidence="3" id="KW-1133">Transmembrane helix</keyword>
<keyword evidence="3" id="KW-0472">Membrane</keyword>
<sequence>MSDLSFNIVAMDRAGTTFVKLAEQAERLADKLDKIDGKQVTADVNVRTDESRKALDSFTTRFQLMAAGIVAASPLAGAAIVGGVGAGFIGMAALAQKSNEQVKSTFTTMWQNVVADTGRATAQLVPQIVGAGRQIGATFDRLGPQMQAGFAATGPAIVALTRGLTDFAQNAMPGVTSAMQNSLPIFSGIANAAGTLGTAIGSAVSSVGQHSQAYGTYVQSLGNITSSVLGAVVTIVNDVAEAWAENAGQIDSAVDGVADTVAGLADGALPVFASALDAAATAITTITDILGPVAPLLGTVGAAALAMWGAFKVAEAVSAGIRAVAAGALSMGVAMETGSARAAGMMASMQGVAVTSSTAATAVKAAGASAASASLGFASTASSIAGPLGIALVAGTALWAMFAGSQDGASSSSANLARNLDGVTSALETSNGAINSSVIKSLEAEEGYKKVVEATKDFGISQSDITAAVTKGGPALDGLRTKLQGIIKANQDIVTVAGGEQVTTGNSTSEAADRALLSLNKLVEGFEKSRKSSEENKKALQEHATELTASNEGQQAAGRIARSLGISLDAVSAGFHGVARASGDASVSVQDVAAKFLTAQLNIAKATLTISDGFAQADKQVATAQQGVADASAAYQQSLRGVADAQHSAAQASRAVAQAQQGVVDAQRGVVTAQRAVKDAVEGVASAQQAYARSQEQARDAERSLHDARQQAIQDLKELRLQMEDQTVSEQSARVRLFEAQQKAAGFGITTANVGRIAAGPVTAENLDEVKAAIDLRSAQNSLNNTLNSGAKVRQQLTEAERVGVNGSRGVIAAERQVRDAHQAVQNAAKGVEKAQQAVSDANYGVITANRNLVRAKQAVSDASYAEARAHQGVADAQRQSERAAGNLTRAKDALKEATDNASRSLDLNTAAGQRNIGNLLNLWNQINGQNIPIQDRYNQLIEKTAGAFGISKDKAEEYLRQLGLIPPDFKFGVTAVPSIDAQGLWDDIKAPTSLTGRKQAFAAGGQVFGPGGPTDDRIPAWLSNREYVHPVDAVEHYGVGFMEAVRRKQFPKGWDGAATPRLAGGGMVGLATANLGLADVGSRYQATVHALDVLGWEHPPLLPKYVPPPVAAVGSSIAGSGLAGDRAANREIVRRIFAEMFGWGDQWPATDSLLMGESGYQNTVKNKVSTAYGMFQFLDKTWGGYGIPKTSDPVQQTVAGGRYIKARYGSPNAAYAAWLSRKPHWYADGGLVDAAKRTMYGSYDNGGTLQPGYTMVHNGTGKPENVRTSAQEDGIVTAIRDLRKDLKAAVYEARQGSIDGVVRFEDGALAGKIEATFKQMETMSGVLP</sequence>
<dbReference type="InterPro" id="IPR023346">
    <property type="entry name" value="Lysozyme-like_dom_sf"/>
</dbReference>
<proteinExistence type="predicted"/>
<dbReference type="SUPFAM" id="SSF53955">
    <property type="entry name" value="Lysozyme-like"/>
    <property type="match status" value="1"/>
</dbReference>
<protein>
    <recommendedName>
        <fullName evidence="6">Transglycosylase SLT domain-containing protein</fullName>
    </recommendedName>
</protein>
<feature type="region of interest" description="Disordered" evidence="2">
    <location>
        <begin position="528"/>
        <end position="554"/>
    </location>
</feature>
<feature type="transmembrane region" description="Helical" evidence="3">
    <location>
        <begin position="62"/>
        <end position="95"/>
    </location>
</feature>
<comment type="caution">
    <text evidence="4">The sequence shown here is derived from an EMBL/GenBank/DDBJ whole genome shotgun (WGS) entry which is preliminary data.</text>
</comment>
<evidence type="ECO:0000313" key="5">
    <source>
        <dbReference type="Proteomes" id="UP001595645"/>
    </source>
</evidence>
<evidence type="ECO:0000256" key="2">
    <source>
        <dbReference type="SAM" id="MobiDB-lite"/>
    </source>
</evidence>
<organism evidence="4 5">
    <name type="scientific">Amycolatopsis speibonae</name>
    <dbReference type="NCBI Taxonomy" id="1450224"/>
    <lineage>
        <taxon>Bacteria</taxon>
        <taxon>Bacillati</taxon>
        <taxon>Actinomycetota</taxon>
        <taxon>Actinomycetes</taxon>
        <taxon>Pseudonocardiales</taxon>
        <taxon>Pseudonocardiaceae</taxon>
        <taxon>Amycolatopsis</taxon>
    </lineage>
</organism>
<dbReference type="RefSeq" id="WP_378243112.1">
    <property type="nucleotide sequence ID" value="NZ_JBHRWK010000059.1"/>
</dbReference>
<feature type="compositionally biased region" description="Basic and acidic residues" evidence="2">
    <location>
        <begin position="528"/>
        <end position="545"/>
    </location>
</feature>
<feature type="coiled-coil region" evidence="1">
    <location>
        <begin position="684"/>
        <end position="729"/>
    </location>
</feature>
<gene>
    <name evidence="4" type="ORF">ACFOSH_31545</name>
</gene>
<dbReference type="EMBL" id="JBHRWK010000059">
    <property type="protein sequence ID" value="MFC3453994.1"/>
    <property type="molecule type" value="Genomic_DNA"/>
</dbReference>
<evidence type="ECO:0000313" key="4">
    <source>
        <dbReference type="EMBL" id="MFC3453994.1"/>
    </source>
</evidence>
<dbReference type="Proteomes" id="UP001595645">
    <property type="component" value="Unassembled WGS sequence"/>
</dbReference>
<name>A0ABV7P4K7_9PSEU</name>
<dbReference type="Gene3D" id="1.10.530.10">
    <property type="match status" value="1"/>
</dbReference>
<keyword evidence="1" id="KW-0175">Coiled coil</keyword>
<evidence type="ECO:0000256" key="3">
    <source>
        <dbReference type="SAM" id="Phobius"/>
    </source>
</evidence>
<evidence type="ECO:0008006" key="6">
    <source>
        <dbReference type="Google" id="ProtNLM"/>
    </source>
</evidence>
<feature type="coiled-coil region" evidence="1">
    <location>
        <begin position="874"/>
        <end position="901"/>
    </location>
</feature>
<evidence type="ECO:0000256" key="1">
    <source>
        <dbReference type="SAM" id="Coils"/>
    </source>
</evidence>